<proteinExistence type="predicted"/>
<comment type="caution">
    <text evidence="2">The sequence shown here is derived from an EMBL/GenBank/DDBJ whole genome shotgun (WGS) entry which is preliminary data.</text>
</comment>
<protein>
    <submittedName>
        <fullName evidence="2">Uncharacterized protein</fullName>
    </submittedName>
</protein>
<dbReference type="AlphaFoldDB" id="A0A0F9ITI0"/>
<feature type="region of interest" description="Disordered" evidence="1">
    <location>
        <begin position="1"/>
        <end position="21"/>
    </location>
</feature>
<feature type="compositionally biased region" description="Basic residues" evidence="1">
    <location>
        <begin position="1"/>
        <end position="18"/>
    </location>
</feature>
<sequence length="128" mass="14326">MAKDKKKTAKRKVGRPKRKFTEAQVRRMGDLAFAGCQNNTIATIMEIPKETLVVNFGHLLTKKRCERKLKLRREQNKATKAGVPSMLIWMGKQTLEQVDKAELSGPGGGPLQITMVDYGKIDDSKPTV</sequence>
<accession>A0A0F9ITI0</accession>
<evidence type="ECO:0000256" key="1">
    <source>
        <dbReference type="SAM" id="MobiDB-lite"/>
    </source>
</evidence>
<evidence type="ECO:0000313" key="2">
    <source>
        <dbReference type="EMBL" id="KKL90382.1"/>
    </source>
</evidence>
<dbReference type="EMBL" id="LAZR01020022">
    <property type="protein sequence ID" value="KKL90382.1"/>
    <property type="molecule type" value="Genomic_DNA"/>
</dbReference>
<reference evidence="2" key="1">
    <citation type="journal article" date="2015" name="Nature">
        <title>Complex archaea that bridge the gap between prokaryotes and eukaryotes.</title>
        <authorList>
            <person name="Spang A."/>
            <person name="Saw J.H."/>
            <person name="Jorgensen S.L."/>
            <person name="Zaremba-Niedzwiedzka K."/>
            <person name="Martijn J."/>
            <person name="Lind A.E."/>
            <person name="van Eijk R."/>
            <person name="Schleper C."/>
            <person name="Guy L."/>
            <person name="Ettema T.J."/>
        </authorList>
    </citation>
    <scope>NUCLEOTIDE SEQUENCE</scope>
</reference>
<name>A0A0F9ITI0_9ZZZZ</name>
<organism evidence="2">
    <name type="scientific">marine sediment metagenome</name>
    <dbReference type="NCBI Taxonomy" id="412755"/>
    <lineage>
        <taxon>unclassified sequences</taxon>
        <taxon>metagenomes</taxon>
        <taxon>ecological metagenomes</taxon>
    </lineage>
</organism>
<gene>
    <name evidence="2" type="ORF">LCGC14_1905240</name>
</gene>